<organism evidence="1">
    <name type="scientific">hydrocarbon metagenome</name>
    <dbReference type="NCBI Taxonomy" id="938273"/>
    <lineage>
        <taxon>unclassified sequences</taxon>
        <taxon>metagenomes</taxon>
        <taxon>ecological metagenomes</taxon>
    </lineage>
</organism>
<evidence type="ECO:0008006" key="2">
    <source>
        <dbReference type="Google" id="ProtNLM"/>
    </source>
</evidence>
<evidence type="ECO:0000313" key="1">
    <source>
        <dbReference type="EMBL" id="KUG04264.1"/>
    </source>
</evidence>
<accession>A0A0W8E6K2</accession>
<gene>
    <name evidence="1" type="ORF">ASZ90_018270</name>
</gene>
<proteinExistence type="predicted"/>
<dbReference type="AlphaFoldDB" id="A0A0W8E6K2"/>
<dbReference type="EMBL" id="LNQE01001853">
    <property type="protein sequence ID" value="KUG04264.1"/>
    <property type="molecule type" value="Genomic_DNA"/>
</dbReference>
<dbReference type="InterPro" id="IPR016024">
    <property type="entry name" value="ARM-type_fold"/>
</dbReference>
<sequence length="258" mass="29616">MSKIQMYCDKLRNMIDWDDFLLENSGLPGPRGNLELMMAVVQEGDKELFDRYLAYSEPLAPRNSPGEFLAMCGTVGYGRLIAEGHHQFLPILRISASDGRWRVREAAAIAYQIIGEHDFKMLLNEAIILKEGNPMEKRAAAAAICEPKLLKNANDADRVLKIMDDLTEWLADNVHLRKTDEYQVLRKGLAYGWSVVVAAFPREGKPSLEKWLENSSPDIRWVMKENLKKKRLLKIDPLWVEKCSEKLNDKWSNINEKK</sequence>
<dbReference type="Gene3D" id="1.25.10.10">
    <property type="entry name" value="Leucine-rich Repeat Variant"/>
    <property type="match status" value="1"/>
</dbReference>
<comment type="caution">
    <text evidence="1">The sequence shown here is derived from an EMBL/GenBank/DDBJ whole genome shotgun (WGS) entry which is preliminary data.</text>
</comment>
<name>A0A0W8E6K2_9ZZZZ</name>
<protein>
    <recommendedName>
        <fullName evidence="2">HEAT repeat domain-containing protein</fullName>
    </recommendedName>
</protein>
<reference evidence="1" key="1">
    <citation type="journal article" date="2015" name="Proc. Natl. Acad. Sci. U.S.A.">
        <title>Networks of energetic and metabolic interactions define dynamics in microbial communities.</title>
        <authorList>
            <person name="Embree M."/>
            <person name="Liu J.K."/>
            <person name="Al-Bassam M.M."/>
            <person name="Zengler K."/>
        </authorList>
    </citation>
    <scope>NUCLEOTIDE SEQUENCE</scope>
</reference>
<dbReference type="SUPFAM" id="SSF48371">
    <property type="entry name" value="ARM repeat"/>
    <property type="match status" value="1"/>
</dbReference>
<dbReference type="InterPro" id="IPR011989">
    <property type="entry name" value="ARM-like"/>
</dbReference>